<keyword evidence="2" id="KW-0378">Hydrolase</keyword>
<dbReference type="InterPro" id="IPR018120">
    <property type="entry name" value="Glyco_hydro_1_AS"/>
</dbReference>
<feature type="active site" description="Nucleophile" evidence="4">
    <location>
        <position position="389"/>
    </location>
</feature>
<dbReference type="InterPro" id="IPR001360">
    <property type="entry name" value="Glyco_hydro_1"/>
</dbReference>
<evidence type="ECO:0000256" key="2">
    <source>
        <dbReference type="ARBA" id="ARBA00022801"/>
    </source>
</evidence>
<dbReference type="GO" id="GO:0005829">
    <property type="term" value="C:cytosol"/>
    <property type="evidence" value="ECO:0007669"/>
    <property type="project" value="TreeGrafter"/>
</dbReference>
<evidence type="ECO:0000313" key="6">
    <source>
        <dbReference type="EMBL" id="OJG91560.1"/>
    </source>
</evidence>
<evidence type="ECO:0000256" key="5">
    <source>
        <dbReference type="RuleBase" id="RU003690"/>
    </source>
</evidence>
<dbReference type="Proteomes" id="UP000183039">
    <property type="component" value="Unassembled WGS sequence"/>
</dbReference>
<dbReference type="SUPFAM" id="SSF51445">
    <property type="entry name" value="(Trans)glycosidases"/>
    <property type="match status" value="1"/>
</dbReference>
<evidence type="ECO:0000256" key="4">
    <source>
        <dbReference type="PROSITE-ProRule" id="PRU10055"/>
    </source>
</evidence>
<name>A0AA91GK26_9ENTE</name>
<comment type="similarity">
    <text evidence="1 5">Belongs to the glycosyl hydrolase 1 family.</text>
</comment>
<evidence type="ECO:0000256" key="1">
    <source>
        <dbReference type="ARBA" id="ARBA00010838"/>
    </source>
</evidence>
<evidence type="ECO:0000313" key="7">
    <source>
        <dbReference type="Proteomes" id="UP000183039"/>
    </source>
</evidence>
<proteinExistence type="inferred from homology"/>
<dbReference type="PROSITE" id="PS00572">
    <property type="entry name" value="GLYCOSYL_HYDROL_F1_1"/>
    <property type="match status" value="1"/>
</dbReference>
<sequence length="493" mass="56631">MAFMTQETIFPENFLWGGAIAACQAEGAYGQYGRGMAVSDISFFDSQIDRQDLAKHRNVTTEKIEEAMDDLDTRRYPKRHGIDFYHRYKEDIALCAEMGFKVFRFSMAWSRIFPTGEELTPNQEGLDFYDAVLTEIEKYGMEPLVTISHFEMPLALVNKYKGWTDRKVIDLFVRFADCLFTNFGQRVTYWISFNEINAGRFSTFKSTGVVADKTDNYIQDCYQAVHHQFIAAALVTKRLHEINPAGKMGCMIARFTTYAATCKPEDVLQMMHDDQYDNFFYTDVMIRGAYPGYMNRFFKENGVSIVWTDGDKELLKEYTSDYLAFSYYMSNVSSAQPDEGDMTDANLKKGLKNPYLESSAWGWQIDPKGLRYTLNDLYDRYQVPLFIVENGIGAEDKVAADGSIHDTYRIDYLQKHLEQMKEALIDGVDLIGYTTWSSIDIVSSGTSEMSKRYGFIYVDQDDDGNGTLARSRKDSFYWYQKVIQSNGAELIVS</sequence>
<dbReference type="Gene3D" id="3.20.20.80">
    <property type="entry name" value="Glycosidases"/>
    <property type="match status" value="1"/>
</dbReference>
<dbReference type="AlphaFoldDB" id="A0AA91GK26"/>
<protein>
    <submittedName>
        <fullName evidence="6">Aryl-phospho-beta-D-glucosidase BglH</fullName>
    </submittedName>
</protein>
<evidence type="ECO:0000256" key="3">
    <source>
        <dbReference type="ARBA" id="ARBA00023295"/>
    </source>
</evidence>
<dbReference type="PRINTS" id="PR00131">
    <property type="entry name" value="GLHYDRLASE1"/>
</dbReference>
<dbReference type="GO" id="GO:0016052">
    <property type="term" value="P:carbohydrate catabolic process"/>
    <property type="evidence" value="ECO:0007669"/>
    <property type="project" value="TreeGrafter"/>
</dbReference>
<dbReference type="InterPro" id="IPR017853">
    <property type="entry name" value="GH"/>
</dbReference>
<dbReference type="GO" id="GO:0008422">
    <property type="term" value="F:beta-glucosidase activity"/>
    <property type="evidence" value="ECO:0007669"/>
    <property type="project" value="TreeGrafter"/>
</dbReference>
<dbReference type="PANTHER" id="PTHR10353">
    <property type="entry name" value="GLYCOSYL HYDROLASE"/>
    <property type="match status" value="1"/>
</dbReference>
<reference evidence="6 7" key="1">
    <citation type="submission" date="2014-12" db="EMBL/GenBank/DDBJ databases">
        <title>Draft genome sequences of 29 type strains of Enterococci.</title>
        <authorList>
            <person name="Zhong Z."/>
            <person name="Sun Z."/>
            <person name="Liu W."/>
            <person name="Zhang W."/>
            <person name="Zhang H."/>
        </authorList>
    </citation>
    <scope>NUCLEOTIDE SEQUENCE [LARGE SCALE GENOMIC DNA]</scope>
    <source>
        <strain evidence="6 7">DSM 22801</strain>
    </source>
</reference>
<dbReference type="FunFam" id="3.20.20.80:FF:000004">
    <property type="entry name" value="Beta-glucosidase 6-phospho-beta-glucosidase"/>
    <property type="match status" value="1"/>
</dbReference>
<gene>
    <name evidence="6" type="ORF">RV15_GL000646</name>
</gene>
<keyword evidence="3" id="KW-0326">Glycosidase</keyword>
<dbReference type="Pfam" id="PF00232">
    <property type="entry name" value="Glyco_hydro_1"/>
    <property type="match status" value="1"/>
</dbReference>
<dbReference type="EMBL" id="JXLC01000013">
    <property type="protein sequence ID" value="OJG91560.1"/>
    <property type="molecule type" value="Genomic_DNA"/>
</dbReference>
<dbReference type="PANTHER" id="PTHR10353:SF122">
    <property type="entry name" value="6-PHOSPHO-BETA-GLUCOSIDASE ASCB-RELATED"/>
    <property type="match status" value="1"/>
</dbReference>
<accession>A0AA91GK26</accession>
<organism evidence="6 7">
    <name type="scientific">Enterococcus silesiacus</name>
    <dbReference type="NCBI Taxonomy" id="332949"/>
    <lineage>
        <taxon>Bacteria</taxon>
        <taxon>Bacillati</taxon>
        <taxon>Bacillota</taxon>
        <taxon>Bacilli</taxon>
        <taxon>Lactobacillales</taxon>
        <taxon>Enterococcaceae</taxon>
        <taxon>Enterococcus</taxon>
    </lineage>
</organism>
<comment type="caution">
    <text evidence="6">The sequence shown here is derived from an EMBL/GenBank/DDBJ whole genome shotgun (WGS) entry which is preliminary data.</text>
</comment>